<keyword evidence="2" id="KW-0472">Membrane</keyword>
<dbReference type="Proteomes" id="UP001500618">
    <property type="component" value="Unassembled WGS sequence"/>
</dbReference>
<dbReference type="RefSeq" id="WP_344310638.1">
    <property type="nucleotide sequence ID" value="NZ_BAAANY010000009.1"/>
</dbReference>
<keyword evidence="4" id="KW-1185">Reference proteome</keyword>
<protein>
    <submittedName>
        <fullName evidence="3">Uncharacterized protein</fullName>
    </submittedName>
</protein>
<evidence type="ECO:0000256" key="2">
    <source>
        <dbReference type="SAM" id="Phobius"/>
    </source>
</evidence>
<reference evidence="4" key="1">
    <citation type="journal article" date="2019" name="Int. J. Syst. Evol. Microbiol.">
        <title>The Global Catalogue of Microorganisms (GCM) 10K type strain sequencing project: providing services to taxonomists for standard genome sequencing and annotation.</title>
        <authorList>
            <consortium name="The Broad Institute Genomics Platform"/>
            <consortium name="The Broad Institute Genome Sequencing Center for Infectious Disease"/>
            <person name="Wu L."/>
            <person name="Ma J."/>
        </authorList>
    </citation>
    <scope>NUCLEOTIDE SEQUENCE [LARGE SCALE GENOMIC DNA]</scope>
    <source>
        <strain evidence="4">JCM 14718</strain>
    </source>
</reference>
<organism evidence="3 4">
    <name type="scientific">Fodinicola feengrottensis</name>
    <dbReference type="NCBI Taxonomy" id="435914"/>
    <lineage>
        <taxon>Bacteria</taxon>
        <taxon>Bacillati</taxon>
        <taxon>Actinomycetota</taxon>
        <taxon>Actinomycetes</taxon>
        <taxon>Mycobacteriales</taxon>
        <taxon>Fodinicola</taxon>
    </lineage>
</organism>
<comment type="caution">
    <text evidence="3">The sequence shown here is derived from an EMBL/GenBank/DDBJ whole genome shotgun (WGS) entry which is preliminary data.</text>
</comment>
<feature type="region of interest" description="Disordered" evidence="1">
    <location>
        <begin position="168"/>
        <end position="236"/>
    </location>
</feature>
<accession>A0ABP4SUS7</accession>
<gene>
    <name evidence="3" type="ORF">GCM10009765_29110</name>
</gene>
<feature type="transmembrane region" description="Helical" evidence="2">
    <location>
        <begin position="136"/>
        <end position="157"/>
    </location>
</feature>
<proteinExistence type="predicted"/>
<name>A0ABP4SUS7_9ACTN</name>
<keyword evidence="2" id="KW-1133">Transmembrane helix</keyword>
<evidence type="ECO:0000313" key="4">
    <source>
        <dbReference type="Proteomes" id="UP001500618"/>
    </source>
</evidence>
<sequence>MADERPADPALSGPDLAESVDIELLGEYAEGLLDGTAQAQRVADRLTSDPRWQVAYESLPAATATVRTQLANLGNELAGGTSAEPVPTDVLARIEAALAEQPAADLETDLQTQSLPDEGEPPTRLEVARERRKGRFAVLLAAAAVVAIVVVGGGVVVQQLVPVALPKNMSATGSGDSRPNGGAGTSKQPQSAPKPLAAGRVQVVASGRDWTDEQLPTLGRTAASGTADTGRSHADQAKAAPEPLPRFANPAVLQACLEALGRLGGGEPTYVDLALFDGGPAVLAVLSNGSTQKVVAVTSDCGDYSTVTTIYGPVAAS</sequence>
<dbReference type="EMBL" id="BAAANY010000009">
    <property type="protein sequence ID" value="GAA1677978.1"/>
    <property type="molecule type" value="Genomic_DNA"/>
</dbReference>
<keyword evidence="2" id="KW-0812">Transmembrane</keyword>
<evidence type="ECO:0000256" key="1">
    <source>
        <dbReference type="SAM" id="MobiDB-lite"/>
    </source>
</evidence>
<evidence type="ECO:0000313" key="3">
    <source>
        <dbReference type="EMBL" id="GAA1677978.1"/>
    </source>
</evidence>